<accession>W5TYJ7</accession>
<dbReference type="STRING" id="1415166.NONO_c75810"/>
<keyword evidence="3" id="KW-1185">Reference proteome</keyword>
<proteinExistence type="predicted"/>
<dbReference type="HOGENOM" id="CLU_377623_0_0_11"/>
<sequence length="705" mass="76783">MERMTSPAERTADTDLPLPRTPNPEDPSVPDTAPELSDQDKLTQFSQNFYGSVYAAGGHFGRTDAAPAPARRMGRLSDTEIGTASRRYVPPAEYAAALSALHADHVVVLTGRQGTGKRSGAIALLRELTDGPLSVLSPTTSLRELAEHRYQADRGYLITEFAASQFDSRSEFDWHTVRDQVRDAQAWLVVTGSAAEYARTAPVVRIDWQPPDTHRLFAARLALAAPSRPPTVSAAAVADALPADCAMSDRIAVIDRVLQGDQLDAACRALDEAARTDVRGWFTAGLHHRRRIQEVTALAFLGPCAMRYYETQLDRLAASLLSAMPLPDRAPVPPEDVDDLMPEDRSAVAADDGLIAIVAEPSATTPKQVMQFRAPGYRRHVVAELWARMGVAFWNGVRNWAHTVVATTSTSDSQRHNAIAEGIGDLAALDYEEAVNQFLAPWARGRCGFNGQITAVYTISALAARPELASPALRTAARWATHGDPQQRLTALLCFSGPLGVSYPDEAIERLWQLTIQAKADDTGPALALANLFAVLAGTDEAGAVPKRLVDAIDTATNRDRRIRALRAGVEILTVADGQVGAPALVYHVAHRPDDMAIAARLLVAVTRYRPLRREAMDALLAGLDRLVDISSEPEEFARALADALRGELTPQEAPTFRQHLAVRQQWRRRRAPAGEPPTSRETRLEQLIRIVSAPLGASTVERRY</sequence>
<protein>
    <submittedName>
        <fullName evidence="2">Uncharacterized protein</fullName>
    </submittedName>
</protein>
<dbReference type="KEGG" id="nno:NONO_c75810"/>
<organism evidence="2 3">
    <name type="scientific">Nocardia nova SH22a</name>
    <dbReference type="NCBI Taxonomy" id="1415166"/>
    <lineage>
        <taxon>Bacteria</taxon>
        <taxon>Bacillati</taxon>
        <taxon>Actinomycetota</taxon>
        <taxon>Actinomycetes</taxon>
        <taxon>Mycobacteriales</taxon>
        <taxon>Nocardiaceae</taxon>
        <taxon>Nocardia</taxon>
    </lineage>
</organism>
<evidence type="ECO:0000313" key="3">
    <source>
        <dbReference type="Proteomes" id="UP000019150"/>
    </source>
</evidence>
<reference evidence="2 3" key="1">
    <citation type="journal article" date="2014" name="Appl. Environ. Microbiol.">
        <title>Insights into the Microbial Degradation of Rubber and Gutta-Percha by Analysis of the Complete Genome of Nocardia nova SH22a.</title>
        <authorList>
            <person name="Luo Q."/>
            <person name="Hiessl S."/>
            <person name="Poehlein A."/>
            <person name="Daniel R."/>
            <person name="Steinbuchel A."/>
        </authorList>
    </citation>
    <scope>NUCLEOTIDE SEQUENCE [LARGE SCALE GENOMIC DNA]</scope>
    <source>
        <strain evidence="2">SH22a</strain>
    </source>
</reference>
<gene>
    <name evidence="2" type="ORF">NONO_c75810</name>
</gene>
<dbReference type="EMBL" id="CP006850">
    <property type="protein sequence ID" value="AHH22336.1"/>
    <property type="molecule type" value="Genomic_DNA"/>
</dbReference>
<dbReference type="eggNOG" id="ENOG50307EN">
    <property type="taxonomic scope" value="Bacteria"/>
</dbReference>
<evidence type="ECO:0000313" key="2">
    <source>
        <dbReference type="EMBL" id="AHH22336.1"/>
    </source>
</evidence>
<dbReference type="AlphaFoldDB" id="W5TYJ7"/>
<evidence type="ECO:0000256" key="1">
    <source>
        <dbReference type="SAM" id="MobiDB-lite"/>
    </source>
</evidence>
<name>W5TYJ7_9NOCA</name>
<feature type="region of interest" description="Disordered" evidence="1">
    <location>
        <begin position="1"/>
        <end position="38"/>
    </location>
</feature>
<dbReference type="PATRIC" id="fig|1415166.3.peg.7780"/>
<dbReference type="Proteomes" id="UP000019150">
    <property type="component" value="Chromosome"/>
</dbReference>